<dbReference type="Proteomes" id="UP000469452">
    <property type="component" value="Unassembled WGS sequence"/>
</dbReference>
<reference evidence="2 3" key="1">
    <citation type="submission" date="2019-06" db="EMBL/GenBank/DDBJ databases">
        <title>Genomics analysis of Aphanomyces spp. identifies a new class of oomycete effector associated with host adaptation.</title>
        <authorList>
            <person name="Gaulin E."/>
        </authorList>
    </citation>
    <scope>NUCLEOTIDE SEQUENCE [LARGE SCALE GENOMIC DNA]</scope>
    <source>
        <strain evidence="2 3">E</strain>
    </source>
</reference>
<evidence type="ECO:0000256" key="1">
    <source>
        <dbReference type="SAM" id="MobiDB-lite"/>
    </source>
</evidence>
<protein>
    <submittedName>
        <fullName evidence="2">Uncharacterized protein</fullName>
    </submittedName>
</protein>
<dbReference type="AlphaFoldDB" id="A0A6A5AVX2"/>
<organism evidence="2 3">
    <name type="scientific">Aphanomyces astaci</name>
    <name type="common">Crayfish plague agent</name>
    <dbReference type="NCBI Taxonomy" id="112090"/>
    <lineage>
        <taxon>Eukaryota</taxon>
        <taxon>Sar</taxon>
        <taxon>Stramenopiles</taxon>
        <taxon>Oomycota</taxon>
        <taxon>Saprolegniomycetes</taxon>
        <taxon>Saprolegniales</taxon>
        <taxon>Verrucalvaceae</taxon>
        <taxon>Aphanomyces</taxon>
    </lineage>
</organism>
<evidence type="ECO:0000313" key="3">
    <source>
        <dbReference type="Proteomes" id="UP000469452"/>
    </source>
</evidence>
<evidence type="ECO:0000313" key="2">
    <source>
        <dbReference type="EMBL" id="KAF0774585.1"/>
    </source>
</evidence>
<proteinExistence type="predicted"/>
<feature type="region of interest" description="Disordered" evidence="1">
    <location>
        <begin position="29"/>
        <end position="48"/>
    </location>
</feature>
<dbReference type="VEuPathDB" id="FungiDB:H257_12016"/>
<gene>
    <name evidence="2" type="ORF">AaE_001714</name>
</gene>
<accession>A0A6A5AVX2</accession>
<sequence>MLRSVLLRGVAAASSRKAAAAMTVMRPSSMRSFSSDNSDDNDSKKSTTSRFLKLADQIEVSDQLAPGEEEVELPNGYEEEFFIDLNPGGVGLDEQDNIRIFDQYMSNPLVFTIHKLATDNRVSVERIEATIVFQGIERGLSIAELREKVFNIKEAKQAEIAEGIKNPVASLKGSKGKKGGEGSSNYINTTRSFHDEDEEVSLLSNEEYEEANKPDRLREPNFLFLRDDMMDELPPLHRQFRKQKGTDQLTVAEAIALQRGAENNKVTLLPSFAKGLNPTGKWKIAIKDISTKKAPLYMRDVDGSYRLASDDEVAKRTWVKRPPFFQGIERYV</sequence>
<name>A0A6A5AVX2_APHAT</name>
<dbReference type="EMBL" id="VJMI01003476">
    <property type="protein sequence ID" value="KAF0774585.1"/>
    <property type="molecule type" value="Genomic_DNA"/>
</dbReference>
<comment type="caution">
    <text evidence="2">The sequence shown here is derived from an EMBL/GenBank/DDBJ whole genome shotgun (WGS) entry which is preliminary data.</text>
</comment>